<feature type="region of interest" description="Disordered" evidence="6">
    <location>
        <begin position="841"/>
        <end position="861"/>
    </location>
</feature>
<keyword evidence="9" id="KW-1185">Reference proteome</keyword>
<sequence length="861" mass="95469">MRSFVWFVCFFLIFTKGFSQQYVGYLQSNYAGVNAGSMNPAFIADNRFLVDVNIGSFAMTGFNDYAFFNPWKMPSGYLNTFTSSSNQAEAYRTDPSNFKIVSYDSTTYYRNTLGSGNIFEYNNPKKNSTNLSYNHEIAIFNFMICLEDEIAFSFGIKQRTFVNLDQVSYELLALSRTDLNFPSMWNLYWTDQNLKFSTNTWNEYTLGIASVVYDKEEHFFKSGLNIKFLQGKQAAYFKTDGLEYELINADSARSMQGEIHYGYTENLDNSSLLAGDVSDFFDFQNPLKGGGGFGFGLDVGVVYEWRPKWMTFVYSMDGRKNLQRPDLNKYRIRAALSVNDIGGIRYKKGKDALDFAFNNVQDLDFDNLKANSLGAFTQKVSALVAGNQANYTTEKSTFFMNLPTHVVGNVDYFIGKNFYLNASGLLAFAMKNNENNSRLYNSFTFSPRFDHKFFSLSVPLSVTQVYGARIGASMRLGPYIVLGTSNLKPFMSAKKDVRLNGADIYFALKVPIARRVLKDTDKDLVSDKLDLCIDTPGVWAFNGCPDSDNDGVQDAEDKCPDVPGIVAFSGCPDGDGDGIVDGEDDCPSIAGIAAFNGCPDTDSDGITDAEDDCPTIAGLAAFNGCPDTDSDGIKDADDLCPNAAGPIENNGCPDTDKDGLFDYLDDCPEEAGPKENKGCPWADTDKDGILDKDDKCPLNVGPAANDGCPYIDTDGDGILDKDDACVNVPGVITNFGCPEIQEEEKEILQTAFQNLQFETGKAVIKEVSFESLDKLGALLVKKPEWKLKITGHTDSQGKSQTNLILSKKRAEAVRDYLISKGIDADQRIIVAYFGEEKPIADNSTEEGRQKNRRVEMDVLFE</sequence>
<dbReference type="PANTHER" id="PTHR30329">
    <property type="entry name" value="STATOR ELEMENT OF FLAGELLAR MOTOR COMPLEX"/>
    <property type="match status" value="1"/>
</dbReference>
<dbReference type="OrthoDB" id="9805336at2"/>
<dbReference type="PRINTS" id="PR01021">
    <property type="entry name" value="OMPADOMAIN"/>
</dbReference>
<evidence type="ECO:0000256" key="5">
    <source>
        <dbReference type="PROSITE-ProRule" id="PRU00473"/>
    </source>
</evidence>
<dbReference type="SUPFAM" id="SSF103647">
    <property type="entry name" value="TSP type-3 repeat"/>
    <property type="match status" value="1"/>
</dbReference>
<evidence type="ECO:0000259" key="7">
    <source>
        <dbReference type="PROSITE" id="PS51123"/>
    </source>
</evidence>
<dbReference type="InterPro" id="IPR006665">
    <property type="entry name" value="OmpA-like"/>
</dbReference>
<dbReference type="SUPFAM" id="SSF103088">
    <property type="entry name" value="OmpA-like"/>
    <property type="match status" value="1"/>
</dbReference>
<dbReference type="GO" id="GO:0005509">
    <property type="term" value="F:calcium ion binding"/>
    <property type="evidence" value="ECO:0007669"/>
    <property type="project" value="InterPro"/>
</dbReference>
<dbReference type="InterPro" id="IPR006664">
    <property type="entry name" value="OMP_bac"/>
</dbReference>
<dbReference type="PANTHER" id="PTHR30329:SF21">
    <property type="entry name" value="LIPOPROTEIN YIAD-RELATED"/>
    <property type="match status" value="1"/>
</dbReference>
<dbReference type="InterPro" id="IPR028974">
    <property type="entry name" value="TSP_type-3_rpt"/>
</dbReference>
<organism evidence="8 9">
    <name type="scientific">Putridiphycobacter roseus</name>
    <dbReference type="NCBI Taxonomy" id="2219161"/>
    <lineage>
        <taxon>Bacteria</taxon>
        <taxon>Pseudomonadati</taxon>
        <taxon>Bacteroidota</taxon>
        <taxon>Flavobacteriia</taxon>
        <taxon>Flavobacteriales</taxon>
        <taxon>Crocinitomicaceae</taxon>
        <taxon>Putridiphycobacter</taxon>
    </lineage>
</organism>
<protein>
    <recommendedName>
        <fullName evidence="7">OmpA-like domain-containing protein</fullName>
    </recommendedName>
</protein>
<dbReference type="InterPro" id="IPR043781">
    <property type="entry name" value="DUF5723"/>
</dbReference>
<accession>A0A2W1N4Y9</accession>
<evidence type="ECO:0000256" key="1">
    <source>
        <dbReference type="ARBA" id="ARBA00004442"/>
    </source>
</evidence>
<dbReference type="EMBL" id="QKSB01000001">
    <property type="protein sequence ID" value="PZE18660.1"/>
    <property type="molecule type" value="Genomic_DNA"/>
</dbReference>
<dbReference type="GO" id="GO:0007155">
    <property type="term" value="P:cell adhesion"/>
    <property type="evidence" value="ECO:0007669"/>
    <property type="project" value="InterPro"/>
</dbReference>
<reference evidence="8 9" key="1">
    <citation type="submission" date="2018-06" db="EMBL/GenBank/DDBJ databases">
        <title>The draft genome sequence of Crocinitomix sp. SM1701.</title>
        <authorList>
            <person name="Zhang X."/>
        </authorList>
    </citation>
    <scope>NUCLEOTIDE SEQUENCE [LARGE SCALE GENOMIC DNA]</scope>
    <source>
        <strain evidence="8 9">SM1701</strain>
    </source>
</reference>
<evidence type="ECO:0000313" key="8">
    <source>
        <dbReference type="EMBL" id="PZE18660.1"/>
    </source>
</evidence>
<gene>
    <name evidence="8" type="ORF">DNU06_02185</name>
</gene>
<keyword evidence="2" id="KW-0732">Signal</keyword>
<keyword evidence="3 5" id="KW-0472">Membrane</keyword>
<dbReference type="Pfam" id="PF18990">
    <property type="entry name" value="DUF5723"/>
    <property type="match status" value="1"/>
</dbReference>
<comment type="caution">
    <text evidence="8">The sequence shown here is derived from an EMBL/GenBank/DDBJ whole genome shotgun (WGS) entry which is preliminary data.</text>
</comment>
<dbReference type="InterPro" id="IPR036737">
    <property type="entry name" value="OmpA-like_sf"/>
</dbReference>
<name>A0A2W1N4Y9_9FLAO</name>
<proteinExistence type="predicted"/>
<comment type="subcellular location">
    <subcellularLocation>
        <location evidence="1">Cell outer membrane</location>
    </subcellularLocation>
</comment>
<evidence type="ECO:0000256" key="3">
    <source>
        <dbReference type="ARBA" id="ARBA00023136"/>
    </source>
</evidence>
<dbReference type="Gene3D" id="4.10.1080.10">
    <property type="entry name" value="TSP type-3 repeat"/>
    <property type="match status" value="2"/>
</dbReference>
<dbReference type="Gene3D" id="3.30.1330.60">
    <property type="entry name" value="OmpA-like domain"/>
    <property type="match status" value="1"/>
</dbReference>
<dbReference type="CDD" id="cd07185">
    <property type="entry name" value="OmpA_C-like"/>
    <property type="match status" value="1"/>
</dbReference>
<dbReference type="GO" id="GO:0009279">
    <property type="term" value="C:cell outer membrane"/>
    <property type="evidence" value="ECO:0007669"/>
    <property type="project" value="UniProtKB-SubCell"/>
</dbReference>
<dbReference type="RefSeq" id="WP_111061561.1">
    <property type="nucleotide sequence ID" value="NZ_JBHUCU010000007.1"/>
</dbReference>
<evidence type="ECO:0000256" key="2">
    <source>
        <dbReference type="ARBA" id="ARBA00022729"/>
    </source>
</evidence>
<dbReference type="InterPro" id="IPR050330">
    <property type="entry name" value="Bact_OuterMem_StrucFunc"/>
</dbReference>
<dbReference type="Pfam" id="PF00691">
    <property type="entry name" value="OmpA"/>
    <property type="match status" value="1"/>
</dbReference>
<keyword evidence="4" id="KW-0998">Cell outer membrane</keyword>
<evidence type="ECO:0000256" key="6">
    <source>
        <dbReference type="SAM" id="MobiDB-lite"/>
    </source>
</evidence>
<evidence type="ECO:0000313" key="9">
    <source>
        <dbReference type="Proteomes" id="UP000249248"/>
    </source>
</evidence>
<dbReference type="PROSITE" id="PS51123">
    <property type="entry name" value="OMPA_2"/>
    <property type="match status" value="1"/>
</dbReference>
<dbReference type="Proteomes" id="UP000249248">
    <property type="component" value="Unassembled WGS sequence"/>
</dbReference>
<dbReference type="AlphaFoldDB" id="A0A2W1N4Y9"/>
<dbReference type="InterPro" id="IPR003367">
    <property type="entry name" value="Thrombospondin_3-like_rpt"/>
</dbReference>
<feature type="domain" description="OmpA-like" evidence="7">
    <location>
        <begin position="744"/>
        <end position="861"/>
    </location>
</feature>
<evidence type="ECO:0000256" key="4">
    <source>
        <dbReference type="ARBA" id="ARBA00023237"/>
    </source>
</evidence>
<dbReference type="Pfam" id="PF02412">
    <property type="entry name" value="TSP_3"/>
    <property type="match status" value="2"/>
</dbReference>